<evidence type="ECO:0000313" key="2">
    <source>
        <dbReference type="EMBL" id="GGN84499.1"/>
    </source>
</evidence>
<comment type="caution">
    <text evidence="2">The sequence shown here is derived from an EMBL/GenBank/DDBJ whole genome shotgun (WGS) entry which is preliminary data.</text>
</comment>
<dbReference type="EMBL" id="BMMM01000017">
    <property type="protein sequence ID" value="GGN84499.1"/>
    <property type="molecule type" value="Genomic_DNA"/>
</dbReference>
<gene>
    <name evidence="2" type="ORF">GCM10011579_074480</name>
</gene>
<name>A0A917YC47_9ACTN</name>
<evidence type="ECO:0000256" key="1">
    <source>
        <dbReference type="SAM" id="SignalP"/>
    </source>
</evidence>
<protein>
    <recommendedName>
        <fullName evidence="4">Lipoprotein</fullName>
    </recommendedName>
</protein>
<keyword evidence="1" id="KW-0732">Signal</keyword>
<feature type="chain" id="PRO_5037664187" description="Lipoprotein" evidence="1">
    <location>
        <begin position="27"/>
        <end position="164"/>
    </location>
</feature>
<dbReference type="Proteomes" id="UP000600365">
    <property type="component" value="Unassembled WGS sequence"/>
</dbReference>
<organism evidence="2 3">
    <name type="scientific">Streptomyces albiflavescens</name>
    <dbReference type="NCBI Taxonomy" id="1623582"/>
    <lineage>
        <taxon>Bacteria</taxon>
        <taxon>Bacillati</taxon>
        <taxon>Actinomycetota</taxon>
        <taxon>Actinomycetes</taxon>
        <taxon>Kitasatosporales</taxon>
        <taxon>Streptomycetaceae</taxon>
        <taxon>Streptomyces</taxon>
    </lineage>
</organism>
<dbReference type="RefSeq" id="WP_189190510.1">
    <property type="nucleotide sequence ID" value="NZ_BMMM01000017.1"/>
</dbReference>
<accession>A0A917YC47</accession>
<proteinExistence type="predicted"/>
<reference evidence="2 3" key="1">
    <citation type="journal article" date="2014" name="Int. J. Syst. Evol. Microbiol.">
        <title>Complete genome sequence of Corynebacterium casei LMG S-19264T (=DSM 44701T), isolated from a smear-ripened cheese.</title>
        <authorList>
            <consortium name="US DOE Joint Genome Institute (JGI-PGF)"/>
            <person name="Walter F."/>
            <person name="Albersmeier A."/>
            <person name="Kalinowski J."/>
            <person name="Ruckert C."/>
        </authorList>
    </citation>
    <scope>NUCLEOTIDE SEQUENCE [LARGE SCALE GENOMIC DNA]</scope>
    <source>
        <strain evidence="2 3">CGMCC 4.7111</strain>
    </source>
</reference>
<feature type="signal peptide" evidence="1">
    <location>
        <begin position="1"/>
        <end position="26"/>
    </location>
</feature>
<keyword evidence="3" id="KW-1185">Reference proteome</keyword>
<dbReference type="NCBIfam" id="NF038353">
    <property type="entry name" value="FxLYD_dom"/>
    <property type="match status" value="1"/>
</dbReference>
<dbReference type="InterPro" id="IPR047676">
    <property type="entry name" value="FxLYD_dom"/>
</dbReference>
<evidence type="ECO:0000313" key="3">
    <source>
        <dbReference type="Proteomes" id="UP000600365"/>
    </source>
</evidence>
<evidence type="ECO:0008006" key="4">
    <source>
        <dbReference type="Google" id="ProtNLM"/>
    </source>
</evidence>
<dbReference type="AlphaFoldDB" id="A0A917YC47"/>
<sequence>MQRYGRHGRHGIRGLILAAAATTALAAPLTGCSDDNTPASPVSKAASAASEAGEALASATAEVGRRLDEFKNGVNAKGDVKLDSHVTTDSDGRSTAKVTVTNSASSEKSYAVQVNFRDKDGNLLDTVVVTVNDVAAGASKDATARSNRTLSGDVIADIARAVRH</sequence>